<proteinExistence type="predicted"/>
<feature type="non-terminal residue" evidence="1">
    <location>
        <position position="14"/>
    </location>
</feature>
<evidence type="ECO:0000313" key="1">
    <source>
        <dbReference type="EMBL" id="EYU33307.1"/>
    </source>
</evidence>
<organism evidence="1 2">
    <name type="scientific">Erythranthe guttata</name>
    <name type="common">Yellow monkey flower</name>
    <name type="synonym">Mimulus guttatus</name>
    <dbReference type="NCBI Taxonomy" id="4155"/>
    <lineage>
        <taxon>Eukaryota</taxon>
        <taxon>Viridiplantae</taxon>
        <taxon>Streptophyta</taxon>
        <taxon>Embryophyta</taxon>
        <taxon>Tracheophyta</taxon>
        <taxon>Spermatophyta</taxon>
        <taxon>Magnoliopsida</taxon>
        <taxon>eudicotyledons</taxon>
        <taxon>Gunneridae</taxon>
        <taxon>Pentapetalae</taxon>
        <taxon>asterids</taxon>
        <taxon>lamiids</taxon>
        <taxon>Lamiales</taxon>
        <taxon>Phrymaceae</taxon>
        <taxon>Erythranthe</taxon>
    </lineage>
</organism>
<evidence type="ECO:0000313" key="2">
    <source>
        <dbReference type="Proteomes" id="UP000030748"/>
    </source>
</evidence>
<sequence length="14" mass="1406">MVVAAQLKSAASDD</sequence>
<gene>
    <name evidence="1" type="ORF">MIMGU_mgv1a0001782mg</name>
</gene>
<dbReference type="Proteomes" id="UP000030748">
    <property type="component" value="Unassembled WGS sequence"/>
</dbReference>
<reference evidence="1 2" key="1">
    <citation type="journal article" date="2013" name="Proc. Natl. Acad. Sci. U.S.A.">
        <title>Fine-scale variation in meiotic recombination in Mimulus inferred from population shotgun sequencing.</title>
        <authorList>
            <person name="Hellsten U."/>
            <person name="Wright K.M."/>
            <person name="Jenkins J."/>
            <person name="Shu S."/>
            <person name="Yuan Y."/>
            <person name="Wessler S.R."/>
            <person name="Schmutz J."/>
            <person name="Willis J.H."/>
            <person name="Rokhsar D.S."/>
        </authorList>
    </citation>
    <scope>NUCLEOTIDE SEQUENCE [LARGE SCALE GENOMIC DNA]</scope>
    <source>
        <strain evidence="2">cv. DUN x IM62</strain>
    </source>
</reference>
<accession>A0A022QXC6</accession>
<name>A0A022QXC6_ERYGU</name>
<dbReference type="EMBL" id="KI630780">
    <property type="protein sequence ID" value="EYU33307.1"/>
    <property type="molecule type" value="Genomic_DNA"/>
</dbReference>
<protein>
    <submittedName>
        <fullName evidence="1">Uncharacterized protein</fullName>
    </submittedName>
</protein>
<keyword evidence="2" id="KW-1185">Reference proteome</keyword>